<evidence type="ECO:0000256" key="1">
    <source>
        <dbReference type="ARBA" id="ARBA00008182"/>
    </source>
</evidence>
<evidence type="ECO:0008006" key="5">
    <source>
        <dbReference type="Google" id="ProtNLM"/>
    </source>
</evidence>
<dbReference type="InterPro" id="IPR009050">
    <property type="entry name" value="Globin-like_sf"/>
</dbReference>
<gene>
    <name evidence="4" type="ORF">ENR64_09190</name>
</gene>
<sequence length="160" mass="18313">MDSQLETLFDEAESRYLKSEELQVLNQYVSSLPARIDAYRTLRDRELEIMQWVADQLQVALPNERLENLERSIKNALLVLRYCAMGVLLNDEKFVQDKLQGWVTQAVQVFNTYAIDTALFRLLDQRLASVMSPQQVALLTPQLNQAKAILLQSAEITTPA</sequence>
<dbReference type="InterPro" id="IPR012128">
    <property type="entry name" value="Phycobilisome_asu/bsu"/>
</dbReference>
<dbReference type="GO" id="GO:0015979">
    <property type="term" value="P:photosynthesis"/>
    <property type="evidence" value="ECO:0007669"/>
    <property type="project" value="InterPro"/>
</dbReference>
<dbReference type="SUPFAM" id="SSF46458">
    <property type="entry name" value="Globin-like"/>
    <property type="match status" value="1"/>
</dbReference>
<reference evidence="4" key="1">
    <citation type="journal article" date="2020" name="mSystems">
        <title>Genome- and Community-Level Interaction Insights into Carbon Utilization and Element Cycling Functions of Hydrothermarchaeota in Hydrothermal Sediment.</title>
        <authorList>
            <person name="Zhou Z."/>
            <person name="Liu Y."/>
            <person name="Xu W."/>
            <person name="Pan J."/>
            <person name="Luo Z.H."/>
            <person name="Li M."/>
        </authorList>
    </citation>
    <scope>NUCLEOTIDE SEQUENCE [LARGE SCALE GENOMIC DNA]</scope>
    <source>
        <strain evidence="4">SpSt-418</strain>
    </source>
</reference>
<dbReference type="InterPro" id="IPR038719">
    <property type="entry name" value="Phycobilisome_asu/bsu_sf"/>
</dbReference>
<keyword evidence="2" id="KW-0157">Chromophore</keyword>
<organism evidence="4">
    <name type="scientific">Oscillatoriales cyanobacterium SpSt-418</name>
    <dbReference type="NCBI Taxonomy" id="2282169"/>
    <lineage>
        <taxon>Bacteria</taxon>
        <taxon>Bacillati</taxon>
        <taxon>Cyanobacteriota</taxon>
        <taxon>Cyanophyceae</taxon>
        <taxon>Oscillatoriophycideae</taxon>
        <taxon>Oscillatoriales</taxon>
    </lineage>
</organism>
<protein>
    <recommendedName>
        <fullName evidence="5">Phycobilisome protein</fullName>
    </recommendedName>
</protein>
<dbReference type="EMBL" id="DSRU01000125">
    <property type="protein sequence ID" value="HFM97925.1"/>
    <property type="molecule type" value="Genomic_DNA"/>
</dbReference>
<name>A0A7C3KEF5_9CYAN</name>
<comment type="caution">
    <text evidence="4">The sequence shown here is derived from an EMBL/GenBank/DDBJ whole genome shotgun (WGS) entry which is preliminary data.</text>
</comment>
<evidence type="ECO:0000256" key="2">
    <source>
        <dbReference type="ARBA" id="ARBA00022991"/>
    </source>
</evidence>
<keyword evidence="3" id="KW-0089">Bile pigment</keyword>
<accession>A0A7C3KEF5</accession>
<comment type="similarity">
    <text evidence="1">Belongs to the phycobiliprotein family.</text>
</comment>
<proteinExistence type="inferred from homology"/>
<evidence type="ECO:0000256" key="3">
    <source>
        <dbReference type="ARBA" id="ARBA00023307"/>
    </source>
</evidence>
<evidence type="ECO:0000313" key="4">
    <source>
        <dbReference type="EMBL" id="HFM97925.1"/>
    </source>
</evidence>
<dbReference type="Pfam" id="PF00502">
    <property type="entry name" value="Phycobilisome"/>
    <property type="match status" value="1"/>
</dbReference>
<dbReference type="GO" id="GO:0030089">
    <property type="term" value="C:phycobilisome"/>
    <property type="evidence" value="ECO:0007669"/>
    <property type="project" value="InterPro"/>
</dbReference>
<dbReference type="AlphaFoldDB" id="A0A7C3KEF5"/>
<dbReference type="Gene3D" id="1.10.490.20">
    <property type="entry name" value="Phycocyanins"/>
    <property type="match status" value="1"/>
</dbReference>